<dbReference type="AlphaFoldDB" id="A0A135RT84"/>
<organism evidence="3 4">
    <name type="scientific">Colletotrichum simmondsii</name>
    <dbReference type="NCBI Taxonomy" id="703756"/>
    <lineage>
        <taxon>Eukaryota</taxon>
        <taxon>Fungi</taxon>
        <taxon>Dikarya</taxon>
        <taxon>Ascomycota</taxon>
        <taxon>Pezizomycotina</taxon>
        <taxon>Sordariomycetes</taxon>
        <taxon>Hypocreomycetidae</taxon>
        <taxon>Glomerellales</taxon>
        <taxon>Glomerellaceae</taxon>
        <taxon>Colletotrichum</taxon>
        <taxon>Colletotrichum acutatum species complex</taxon>
    </lineage>
</organism>
<feature type="compositionally biased region" description="Basic and acidic residues" evidence="1">
    <location>
        <begin position="475"/>
        <end position="485"/>
    </location>
</feature>
<dbReference type="PANTHER" id="PTHR42850">
    <property type="entry name" value="METALLOPHOSPHOESTERASE"/>
    <property type="match status" value="1"/>
</dbReference>
<dbReference type="Pfam" id="PF00149">
    <property type="entry name" value="Metallophos"/>
    <property type="match status" value="1"/>
</dbReference>
<comment type="caution">
    <text evidence="3">The sequence shown here is derived from an EMBL/GenBank/DDBJ whole genome shotgun (WGS) entry which is preliminary data.</text>
</comment>
<dbReference type="GO" id="GO:0006798">
    <property type="term" value="P:polyphosphate catabolic process"/>
    <property type="evidence" value="ECO:0007669"/>
    <property type="project" value="TreeGrafter"/>
</dbReference>
<evidence type="ECO:0000256" key="1">
    <source>
        <dbReference type="SAM" id="MobiDB-lite"/>
    </source>
</evidence>
<dbReference type="GO" id="GO:0016791">
    <property type="term" value="F:phosphatase activity"/>
    <property type="evidence" value="ECO:0007669"/>
    <property type="project" value="TreeGrafter"/>
</dbReference>
<gene>
    <name evidence="3" type="ORF">CSIM01_07070</name>
</gene>
<protein>
    <submittedName>
        <fullName evidence="3">Calcineurin-like phosphoesterase</fullName>
    </submittedName>
</protein>
<feature type="region of interest" description="Disordered" evidence="1">
    <location>
        <begin position="44"/>
        <end position="63"/>
    </location>
</feature>
<dbReference type="GO" id="GO:0000298">
    <property type="term" value="F:endopolyphosphatase activity"/>
    <property type="evidence" value="ECO:0007669"/>
    <property type="project" value="TreeGrafter"/>
</dbReference>
<dbReference type="InterPro" id="IPR004843">
    <property type="entry name" value="Calcineurin-like_PHP"/>
</dbReference>
<evidence type="ECO:0000313" key="3">
    <source>
        <dbReference type="EMBL" id="KXH26922.1"/>
    </source>
</evidence>
<feature type="domain" description="Calcineurin-like phosphoesterase" evidence="2">
    <location>
        <begin position="94"/>
        <end position="164"/>
    </location>
</feature>
<proteinExistence type="predicted"/>
<dbReference type="OrthoDB" id="10267127at2759"/>
<dbReference type="Proteomes" id="UP000070328">
    <property type="component" value="Unassembled WGS sequence"/>
</dbReference>
<dbReference type="InterPro" id="IPR050126">
    <property type="entry name" value="Ap4A_hydrolase"/>
</dbReference>
<dbReference type="PANTHER" id="PTHR42850:SF4">
    <property type="entry name" value="ZINC-DEPENDENT ENDOPOLYPHOSPHATASE"/>
    <property type="match status" value="1"/>
</dbReference>
<dbReference type="InterPro" id="IPR029052">
    <property type="entry name" value="Metallo-depent_PP-like"/>
</dbReference>
<accession>A0A135RT84</accession>
<feature type="region of interest" description="Disordered" evidence="1">
    <location>
        <begin position="448"/>
        <end position="485"/>
    </location>
</feature>
<feature type="compositionally biased region" description="Basic residues" evidence="1">
    <location>
        <begin position="460"/>
        <end position="474"/>
    </location>
</feature>
<feature type="compositionally biased region" description="Acidic residues" evidence="1">
    <location>
        <begin position="220"/>
        <end position="247"/>
    </location>
</feature>
<reference evidence="3 4" key="1">
    <citation type="submission" date="2014-02" db="EMBL/GenBank/DDBJ databases">
        <title>The genome sequence of Colletotrichum simmondsii CBS122122.</title>
        <authorList>
            <person name="Baroncelli R."/>
            <person name="Thon M.R."/>
        </authorList>
    </citation>
    <scope>NUCLEOTIDE SEQUENCE [LARGE SCALE GENOMIC DNA]</scope>
    <source>
        <strain evidence="3 4">CBS122122</strain>
    </source>
</reference>
<dbReference type="Gene3D" id="3.60.21.10">
    <property type="match status" value="1"/>
</dbReference>
<feature type="region of interest" description="Disordered" evidence="1">
    <location>
        <begin position="172"/>
        <end position="262"/>
    </location>
</feature>
<evidence type="ECO:0000313" key="4">
    <source>
        <dbReference type="Proteomes" id="UP000070328"/>
    </source>
</evidence>
<name>A0A135RT84_9PEZI</name>
<feature type="compositionally biased region" description="Basic and acidic residues" evidence="1">
    <location>
        <begin position="184"/>
        <end position="211"/>
    </location>
</feature>
<dbReference type="SUPFAM" id="SSF56300">
    <property type="entry name" value="Metallo-dependent phosphatases"/>
    <property type="match status" value="1"/>
</dbReference>
<dbReference type="GO" id="GO:0005737">
    <property type="term" value="C:cytoplasm"/>
    <property type="evidence" value="ECO:0007669"/>
    <property type="project" value="TreeGrafter"/>
</dbReference>
<keyword evidence="4" id="KW-1185">Reference proteome</keyword>
<dbReference type="EMBL" id="JFBX01000853">
    <property type="protein sequence ID" value="KXH26922.1"/>
    <property type="molecule type" value="Genomic_DNA"/>
</dbReference>
<evidence type="ECO:0000259" key="2">
    <source>
        <dbReference type="Pfam" id="PF00149"/>
    </source>
</evidence>
<sequence>MSFPAPTRPRRGVVCVAAFFILTTIFLAAARLASLDLTSAIRRRPAAKTTSEPSPADAPMSYGETARPGFTDLSVHIATLPERHLPSRKNPSRRLIVLGDVHGMRVSLDRLLEELHFDKSRGDHLVFAGDMINKGPDSRGVLDLAMRLGASAVRGNHEDRVLLAHQNMKTTYVTDSDAHGNPVTKREEEAGQPKAEENKEENKEEDKKPEEPPTDNASPEVEDQGEDGEDEDEDEASLEETEQDDLEPSIFPHGDSKERATARSLTRKQLKWLSTLPVILDVGAVESIGGNLVVVHAGLVPGLTLKHQDPWAVMNMRGLVYPREELRRQEAHRALEDYRRTHTAAPGVTETMIQREHERRRKPHDRKIAIPTDRRDGSSSWPKAWNAHQKALPEKEPRTAVAYGHDSKRGLQIDKFTFGLDSGCVNGGELTALVIEASADGGVTHTIKSTKCNKDEGRKDKKRNKKHKKSKKGKKSSEEVDEAKS</sequence>